<sequence>MDSRPKPPSEKSTLSPAPEMHRSTPPRTSPLHSSPLAKEVPLPGVPAIDLGDAASEASGQSSPDHLPGSRRRGLSTSTIRPNQSTGSVPVARVASNPLPYGQAATASFSSLVVQGGYPVTRSRSSSTGRGRSISPASRLGESIFTWRVRSRRSETPPNGVPQSWWNDHEVEARPWSEAGKRQKSIPKEQTEGWHRTRKRVAEAVVNVLGVAEDVGHEALVISSELLEFAPLPGLRVAALALLDIWEALQMVDVNRMACLRLTERCATILFSVREEIAEAGDQVGEELIYPIQRLVESFTQVHHFLQKQNHRPFIKRYLKRDEIQRHIAVCDSALTDALGMFSLSIQIRILKQVLQAEQQRQADTAALLDELHGRREQPRALPAAAANKLQLAGAEEPQVADVKAVASIDRFLHANPEQIRETLNTITLRQNEHDLAQDTADLRQLMRDALQANSDVDMIRVLQVGRDEMPEAIKALQRALESEVARENAAADQEDTVLIASISSTAVTHPGAAAGEGANLTRSATIASVESRKTASDRSSSHRRTPKDTLDREFIETGIDALRRLSTAEVSLPSWTITRYEVDREQKIGIGFFSDVYKGTWRDRTVAIKVLADMTPRQLFIHEVNIWKSLAHPNVLELLGASSASSEPPWFFVSPYLKNGSLVSYLKGLPSLDSVDLLKMIHEIAKGMAYLHSKEVLHGDLKGANVLVDDRGHCVISDFGQSEIKSEIYRLSGTPTPHGTLRWQAPELMAGHSGLTQQIDVYAFAICCIEVLTKGALPWPLADDDAVRHFVLKENMRPEIPLVNQKWIPLLTEIMRACWRRDPAGRPPFSKVVTDIQRMRQSVGGDIKDSPRPPHHELPEVRDSPDMHPIPLPPLPPDTTATFIEDNSLSSEASYQTARGTSPMPSEPSYVERVLPSPLSSRHSSMGLSDTDDSHSDSGIMLDPPGYQSPPPIDEHNAELRNERRYRMLLQHEFHPSLSLPLWTPTQVPLGSVGYLSKPEGTFVTLFNAFKPLDSSGGRMNDMASIEGFGRVTIGTQKSDKRNVAQRGMDMIQSWLTSRSNQPPTTVSRRYSSPLRAGHKTAHLFTESTAYRYIDDLGAPKRWFKVNVDAILKEYGDEHRIGREDLFLIIGTLEAQDYALYVGHSHPDGQLNFNVYSSPRAGQPWGHFSTTDDLSSSLVGGPVYDEPEGHQLDVSASKVSTVGRGGKWDAVLLARLRFTTDGAEPTSK</sequence>
<dbReference type="InterPro" id="IPR036537">
    <property type="entry name" value="Adaptor_Cbl_N_dom_sf"/>
</dbReference>
<dbReference type="PANTHER" id="PTHR44329">
    <property type="entry name" value="SERINE/THREONINE-PROTEIN KINASE TNNI3K-RELATED"/>
    <property type="match status" value="1"/>
</dbReference>
<dbReference type="EMBL" id="KV429072">
    <property type="protein sequence ID" value="KZT67854.1"/>
    <property type="molecule type" value="Genomic_DNA"/>
</dbReference>
<dbReference type="InterPro" id="IPR000719">
    <property type="entry name" value="Prot_kinase_dom"/>
</dbReference>
<dbReference type="Gene3D" id="1.20.930.20">
    <property type="entry name" value="Adaptor protein Cbl, N-terminal domain"/>
    <property type="match status" value="1"/>
</dbReference>
<dbReference type="Gene3D" id="1.10.510.10">
    <property type="entry name" value="Transferase(Phosphotransferase) domain 1"/>
    <property type="match status" value="1"/>
</dbReference>
<dbReference type="Proteomes" id="UP000076727">
    <property type="component" value="Unassembled WGS sequence"/>
</dbReference>
<feature type="region of interest" description="Disordered" evidence="7">
    <location>
        <begin position="917"/>
        <end position="936"/>
    </location>
</feature>
<dbReference type="InterPro" id="IPR051681">
    <property type="entry name" value="Ser/Thr_Kinases-Pseudokinases"/>
</dbReference>
<feature type="domain" description="Protein kinase" evidence="8">
    <location>
        <begin position="582"/>
        <end position="839"/>
    </location>
</feature>
<keyword evidence="2" id="KW-0808">Transferase</keyword>
<evidence type="ECO:0000256" key="6">
    <source>
        <dbReference type="PROSITE-ProRule" id="PRU10141"/>
    </source>
</evidence>
<feature type="compositionally biased region" description="Polar residues" evidence="7">
    <location>
        <begin position="879"/>
        <end position="904"/>
    </location>
</feature>
<feature type="region of interest" description="Disordered" evidence="7">
    <location>
        <begin position="843"/>
        <end position="912"/>
    </location>
</feature>
<feature type="region of interest" description="Disordered" evidence="7">
    <location>
        <begin position="1"/>
        <end position="91"/>
    </location>
</feature>
<feature type="region of interest" description="Disordered" evidence="7">
    <location>
        <begin position="524"/>
        <end position="550"/>
    </location>
</feature>
<feature type="binding site" evidence="6">
    <location>
        <position position="609"/>
    </location>
    <ligand>
        <name>ATP</name>
        <dbReference type="ChEBI" id="CHEBI:30616"/>
    </ligand>
</feature>
<dbReference type="PROSITE" id="PS50011">
    <property type="entry name" value="PROTEIN_KINASE_DOM"/>
    <property type="match status" value="1"/>
</dbReference>
<dbReference type="STRING" id="1314783.A0A165P796"/>
<gene>
    <name evidence="9" type="ORF">DAEQUDRAFT_693396</name>
</gene>
<evidence type="ECO:0000256" key="1">
    <source>
        <dbReference type="ARBA" id="ARBA00022527"/>
    </source>
</evidence>
<keyword evidence="5 6" id="KW-0067">ATP-binding</keyword>
<dbReference type="InterPro" id="IPR001245">
    <property type="entry name" value="Ser-Thr/Tyr_kinase_cat_dom"/>
</dbReference>
<evidence type="ECO:0000313" key="10">
    <source>
        <dbReference type="Proteomes" id="UP000076727"/>
    </source>
</evidence>
<dbReference type="InterPro" id="IPR011009">
    <property type="entry name" value="Kinase-like_dom_sf"/>
</dbReference>
<dbReference type="PANTHER" id="PTHR44329:SF288">
    <property type="entry name" value="MITOGEN-ACTIVATED PROTEIN KINASE KINASE KINASE 20"/>
    <property type="match status" value="1"/>
</dbReference>
<evidence type="ECO:0000256" key="4">
    <source>
        <dbReference type="ARBA" id="ARBA00022777"/>
    </source>
</evidence>
<evidence type="ECO:0000313" key="9">
    <source>
        <dbReference type="EMBL" id="KZT67854.1"/>
    </source>
</evidence>
<evidence type="ECO:0000259" key="8">
    <source>
        <dbReference type="PROSITE" id="PS50011"/>
    </source>
</evidence>
<evidence type="ECO:0000256" key="2">
    <source>
        <dbReference type="ARBA" id="ARBA00022679"/>
    </source>
</evidence>
<dbReference type="GO" id="GO:0005524">
    <property type="term" value="F:ATP binding"/>
    <property type="evidence" value="ECO:0007669"/>
    <property type="project" value="UniProtKB-UniRule"/>
</dbReference>
<keyword evidence="4" id="KW-0418">Kinase</keyword>
<keyword evidence="1" id="KW-0723">Serine/threonine-protein kinase</keyword>
<dbReference type="InterPro" id="IPR008271">
    <property type="entry name" value="Ser/Thr_kinase_AS"/>
</dbReference>
<dbReference type="InterPro" id="IPR059179">
    <property type="entry name" value="MLKL-like_MCAfunc"/>
</dbReference>
<accession>A0A165P796</accession>
<dbReference type="PRINTS" id="PR00109">
    <property type="entry name" value="TYRKINASE"/>
</dbReference>
<dbReference type="OrthoDB" id="1668230at2759"/>
<feature type="compositionally biased region" description="Basic and acidic residues" evidence="7">
    <location>
        <begin position="530"/>
        <end position="550"/>
    </location>
</feature>
<dbReference type="CDD" id="cd21037">
    <property type="entry name" value="MLKL_NTD"/>
    <property type="match status" value="1"/>
</dbReference>
<keyword evidence="10" id="KW-1185">Reference proteome</keyword>
<evidence type="ECO:0000256" key="3">
    <source>
        <dbReference type="ARBA" id="ARBA00022741"/>
    </source>
</evidence>
<proteinExistence type="predicted"/>
<dbReference type="PROSITE" id="PS00107">
    <property type="entry name" value="PROTEIN_KINASE_ATP"/>
    <property type="match status" value="1"/>
</dbReference>
<dbReference type="InterPro" id="IPR017441">
    <property type="entry name" value="Protein_kinase_ATP_BS"/>
</dbReference>
<evidence type="ECO:0000256" key="5">
    <source>
        <dbReference type="ARBA" id="ARBA00022840"/>
    </source>
</evidence>
<dbReference type="SUPFAM" id="SSF56112">
    <property type="entry name" value="Protein kinase-like (PK-like)"/>
    <property type="match status" value="1"/>
</dbReference>
<dbReference type="GO" id="GO:0004674">
    <property type="term" value="F:protein serine/threonine kinase activity"/>
    <property type="evidence" value="ECO:0007669"/>
    <property type="project" value="UniProtKB-KW"/>
</dbReference>
<feature type="compositionally biased region" description="Basic and acidic residues" evidence="7">
    <location>
        <begin position="846"/>
        <end position="866"/>
    </location>
</feature>
<reference evidence="9 10" key="1">
    <citation type="journal article" date="2016" name="Mol. Biol. Evol.">
        <title>Comparative Genomics of Early-Diverging Mushroom-Forming Fungi Provides Insights into the Origins of Lignocellulose Decay Capabilities.</title>
        <authorList>
            <person name="Nagy L.G."/>
            <person name="Riley R."/>
            <person name="Tritt A."/>
            <person name="Adam C."/>
            <person name="Daum C."/>
            <person name="Floudas D."/>
            <person name="Sun H."/>
            <person name="Yadav J.S."/>
            <person name="Pangilinan J."/>
            <person name="Larsson K.H."/>
            <person name="Matsuura K."/>
            <person name="Barry K."/>
            <person name="Labutti K."/>
            <person name="Kuo R."/>
            <person name="Ohm R.A."/>
            <person name="Bhattacharya S.S."/>
            <person name="Shirouzu T."/>
            <person name="Yoshinaga Y."/>
            <person name="Martin F.M."/>
            <person name="Grigoriev I.V."/>
            <person name="Hibbett D.S."/>
        </authorList>
    </citation>
    <scope>NUCLEOTIDE SEQUENCE [LARGE SCALE GENOMIC DNA]</scope>
    <source>
        <strain evidence="9 10">L-15889</strain>
    </source>
</reference>
<keyword evidence="3 6" id="KW-0547">Nucleotide-binding</keyword>
<feature type="compositionally biased region" description="Polar residues" evidence="7">
    <location>
        <begin position="918"/>
        <end position="928"/>
    </location>
</feature>
<dbReference type="SMART" id="SM00220">
    <property type="entry name" value="S_TKc"/>
    <property type="match status" value="1"/>
</dbReference>
<protein>
    <recommendedName>
        <fullName evidence="8">Protein kinase domain-containing protein</fullName>
    </recommendedName>
</protein>
<dbReference type="PROSITE" id="PS00108">
    <property type="entry name" value="PROTEIN_KINASE_ST"/>
    <property type="match status" value="1"/>
</dbReference>
<name>A0A165P796_9APHY</name>
<organism evidence="9 10">
    <name type="scientific">Daedalea quercina L-15889</name>
    <dbReference type="NCBI Taxonomy" id="1314783"/>
    <lineage>
        <taxon>Eukaryota</taxon>
        <taxon>Fungi</taxon>
        <taxon>Dikarya</taxon>
        <taxon>Basidiomycota</taxon>
        <taxon>Agaricomycotina</taxon>
        <taxon>Agaricomycetes</taxon>
        <taxon>Polyporales</taxon>
        <taxon>Fomitopsis</taxon>
    </lineage>
</organism>
<feature type="compositionally biased region" description="Pro residues" evidence="7">
    <location>
        <begin position="868"/>
        <end position="877"/>
    </location>
</feature>
<dbReference type="Pfam" id="PF07714">
    <property type="entry name" value="PK_Tyr_Ser-Thr"/>
    <property type="match status" value="1"/>
</dbReference>
<feature type="compositionally biased region" description="Polar residues" evidence="7">
    <location>
        <begin position="74"/>
        <end position="87"/>
    </location>
</feature>
<dbReference type="GO" id="GO:0007166">
    <property type="term" value="P:cell surface receptor signaling pathway"/>
    <property type="evidence" value="ECO:0007669"/>
    <property type="project" value="InterPro"/>
</dbReference>
<dbReference type="AlphaFoldDB" id="A0A165P796"/>
<evidence type="ECO:0000256" key="7">
    <source>
        <dbReference type="SAM" id="MobiDB-lite"/>
    </source>
</evidence>